<dbReference type="AlphaFoldDB" id="A0A444Y1T9"/>
<proteinExistence type="predicted"/>
<accession>A0A444Y1T9</accession>
<reference evidence="2 3" key="1">
    <citation type="submission" date="2019-01" db="EMBL/GenBank/DDBJ databases">
        <title>Sequencing of cultivated peanut Arachis hypogaea provides insights into genome evolution and oil improvement.</title>
        <authorList>
            <person name="Chen X."/>
        </authorList>
    </citation>
    <scope>NUCLEOTIDE SEQUENCE [LARGE SCALE GENOMIC DNA]</scope>
    <source>
        <strain evidence="3">cv. Fuhuasheng</strain>
        <tissue evidence="2">Leaves</tissue>
    </source>
</reference>
<dbReference type="EMBL" id="SDMP01000018">
    <property type="protein sequence ID" value="RYQ95880.1"/>
    <property type="molecule type" value="Genomic_DNA"/>
</dbReference>
<evidence type="ECO:0000313" key="2">
    <source>
        <dbReference type="EMBL" id="RYQ95880.1"/>
    </source>
</evidence>
<keyword evidence="3" id="KW-1185">Reference proteome</keyword>
<evidence type="ECO:0000313" key="3">
    <source>
        <dbReference type="Proteomes" id="UP000289738"/>
    </source>
</evidence>
<feature type="domain" description="PB1-like" evidence="1">
    <location>
        <begin position="28"/>
        <end position="85"/>
    </location>
</feature>
<comment type="caution">
    <text evidence="2">The sequence shown here is derived from an EMBL/GenBank/DDBJ whole genome shotgun (WGS) entry which is preliminary data.</text>
</comment>
<sequence>MPYPCLISTISLSFAPKRVVSHKMEGPPMTFVFHHGGLFRTGEDGDMIYEPDNTEVLMGVEGDTLDVFFVRGYYKELGYIACESFNAKIKHEMSKPILTLAEEVRRIIMKSMVDNRKKLQNYQEILPPVQQSRLEAMTVLSRHWAPQWSGDEKEELYEVHGWPTNMVVDLGKHTCTCRF</sequence>
<gene>
    <name evidence="2" type="ORF">Ahy_B08g091256</name>
</gene>
<evidence type="ECO:0000259" key="1">
    <source>
        <dbReference type="Pfam" id="PF26130"/>
    </source>
</evidence>
<dbReference type="InterPro" id="IPR058594">
    <property type="entry name" value="PB1-like_dom_pln"/>
</dbReference>
<organism evidence="2 3">
    <name type="scientific">Arachis hypogaea</name>
    <name type="common">Peanut</name>
    <dbReference type="NCBI Taxonomy" id="3818"/>
    <lineage>
        <taxon>Eukaryota</taxon>
        <taxon>Viridiplantae</taxon>
        <taxon>Streptophyta</taxon>
        <taxon>Embryophyta</taxon>
        <taxon>Tracheophyta</taxon>
        <taxon>Spermatophyta</taxon>
        <taxon>Magnoliopsida</taxon>
        <taxon>eudicotyledons</taxon>
        <taxon>Gunneridae</taxon>
        <taxon>Pentapetalae</taxon>
        <taxon>rosids</taxon>
        <taxon>fabids</taxon>
        <taxon>Fabales</taxon>
        <taxon>Fabaceae</taxon>
        <taxon>Papilionoideae</taxon>
        <taxon>50 kb inversion clade</taxon>
        <taxon>dalbergioids sensu lato</taxon>
        <taxon>Dalbergieae</taxon>
        <taxon>Pterocarpus clade</taxon>
        <taxon>Arachis</taxon>
    </lineage>
</organism>
<name>A0A444Y1T9_ARAHY</name>
<protein>
    <recommendedName>
        <fullName evidence="1">PB1-like domain-containing protein</fullName>
    </recommendedName>
</protein>
<dbReference type="Pfam" id="PF26130">
    <property type="entry name" value="PB1-like"/>
    <property type="match status" value="1"/>
</dbReference>
<dbReference type="Proteomes" id="UP000289738">
    <property type="component" value="Chromosome B08"/>
</dbReference>